<dbReference type="RefSeq" id="WP_183895718.1">
    <property type="nucleotide sequence ID" value="NZ_JACIDV010000005.1"/>
</dbReference>
<protein>
    <submittedName>
        <fullName evidence="3">Diguanylate cyclase (GGDEF)-like protein/PAS domain S-box-containing protein</fullName>
    </submittedName>
</protein>
<dbReference type="Pfam" id="PF08447">
    <property type="entry name" value="PAS_3"/>
    <property type="match status" value="2"/>
</dbReference>
<dbReference type="InterPro" id="IPR029787">
    <property type="entry name" value="Nucleotide_cyclase"/>
</dbReference>
<dbReference type="InterPro" id="IPR000160">
    <property type="entry name" value="GGDEF_dom"/>
</dbReference>
<reference evidence="3 4" key="1">
    <citation type="submission" date="2020-08" db="EMBL/GenBank/DDBJ databases">
        <title>Genomic Encyclopedia of Type Strains, Phase IV (KMG-IV): sequencing the most valuable type-strain genomes for metagenomic binning, comparative biology and taxonomic classification.</title>
        <authorList>
            <person name="Goeker M."/>
        </authorList>
    </citation>
    <scope>NUCLEOTIDE SEQUENCE [LARGE SCALE GENOMIC DNA]</scope>
    <source>
        <strain evidence="3 4">DSM 26438</strain>
    </source>
</reference>
<dbReference type="InterPro" id="IPR013655">
    <property type="entry name" value="PAS_fold_3"/>
</dbReference>
<comment type="caution">
    <text evidence="3">The sequence shown here is derived from an EMBL/GenBank/DDBJ whole genome shotgun (WGS) entry which is preliminary data.</text>
</comment>
<dbReference type="Pfam" id="PF00990">
    <property type="entry name" value="GGDEF"/>
    <property type="match status" value="1"/>
</dbReference>
<dbReference type="CDD" id="cd01949">
    <property type="entry name" value="GGDEF"/>
    <property type="match status" value="1"/>
</dbReference>
<dbReference type="EMBL" id="JACIDV010000005">
    <property type="protein sequence ID" value="MBB3945922.1"/>
    <property type="molecule type" value="Genomic_DNA"/>
</dbReference>
<proteinExistence type="predicted"/>
<dbReference type="NCBIfam" id="TIGR00254">
    <property type="entry name" value="GGDEF"/>
    <property type="match status" value="1"/>
</dbReference>
<dbReference type="AlphaFoldDB" id="A0A7W6G1L9"/>
<evidence type="ECO:0000313" key="4">
    <source>
        <dbReference type="Proteomes" id="UP000565286"/>
    </source>
</evidence>
<feature type="domain" description="PAC" evidence="1">
    <location>
        <begin position="319"/>
        <end position="371"/>
    </location>
</feature>
<dbReference type="Gene3D" id="3.30.450.20">
    <property type="entry name" value="PAS domain"/>
    <property type="match status" value="2"/>
</dbReference>
<dbReference type="InterPro" id="IPR000014">
    <property type="entry name" value="PAS"/>
</dbReference>
<accession>A0A7W6G1L9</accession>
<dbReference type="PROSITE" id="PS50113">
    <property type="entry name" value="PAC"/>
    <property type="match status" value="1"/>
</dbReference>
<dbReference type="SMART" id="SM00267">
    <property type="entry name" value="GGDEF"/>
    <property type="match status" value="1"/>
</dbReference>
<dbReference type="Gene3D" id="3.30.70.270">
    <property type="match status" value="1"/>
</dbReference>
<organism evidence="3 4">
    <name type="scientific">Rhizobium skierniewicense</name>
    <dbReference type="NCBI Taxonomy" id="984260"/>
    <lineage>
        <taxon>Bacteria</taxon>
        <taxon>Pseudomonadati</taxon>
        <taxon>Pseudomonadota</taxon>
        <taxon>Alphaproteobacteria</taxon>
        <taxon>Hyphomicrobiales</taxon>
        <taxon>Rhizobiaceae</taxon>
        <taxon>Rhizobium/Agrobacterium group</taxon>
        <taxon>Rhizobium</taxon>
    </lineage>
</organism>
<name>A0A7W6G1L9_9HYPH</name>
<evidence type="ECO:0000313" key="3">
    <source>
        <dbReference type="EMBL" id="MBB3945922.1"/>
    </source>
</evidence>
<sequence length="539" mass="59533">MMQGTVVHRTKPIEFGDEADTIRVCITDKQGQVQMASPDFFEGLSVATAPASNYRLEIKCGDNGTILAFEDIVNVITCENKWAGWCRVAEATVPGPWFHAVLTPVAPQSSRKNAEAIIVARTAPARDALQTLQASIAVAEFDIDGTMISANEHYLSAFGYDLADMAGQHHSMLLFAADAASMDYGHFWATLRKGLKLEAPFRRRDKYGREKWIQAAYCPVSGPAGSPNKIIEFAIDITRQKLRDADHESQIEAIRKSMCMVEFTLDGFLISANDRFLDLFGYRIEELAGAHHSVFAPVEFRDSPEYQSFWKRLTEGFFQASQFRRVAKDGSDVWLEAIYNPVLSPSGRPCKIIKLARDISEQKRQLAAKEYAISHAASHDTLTQVLNRYGLRNRFAEERQKGNHLTSIMLVDLDGFKPVNDTYGHFVGDEVLREVAHRLQVITAGEGLVARLGGDEFAIGLTASGSSNLVPSLVADELLALLRRPITISGLDIVIGASIGIAVNVSGDDELDVLLRRADIALYTVKHNGKNGFHVFDAD</sequence>
<dbReference type="SMART" id="SM00091">
    <property type="entry name" value="PAS"/>
    <property type="match status" value="2"/>
</dbReference>
<dbReference type="CDD" id="cd00130">
    <property type="entry name" value="PAS"/>
    <property type="match status" value="2"/>
</dbReference>
<dbReference type="SUPFAM" id="SSF55073">
    <property type="entry name" value="Nucleotide cyclase"/>
    <property type="match status" value="1"/>
</dbReference>
<dbReference type="InterPro" id="IPR001610">
    <property type="entry name" value="PAC"/>
</dbReference>
<gene>
    <name evidence="3" type="ORF">GGQ73_001868</name>
</gene>
<dbReference type="InterPro" id="IPR035965">
    <property type="entry name" value="PAS-like_dom_sf"/>
</dbReference>
<feature type="domain" description="GGDEF" evidence="2">
    <location>
        <begin position="404"/>
        <end position="538"/>
    </location>
</feature>
<dbReference type="PROSITE" id="PS50887">
    <property type="entry name" value="GGDEF"/>
    <property type="match status" value="1"/>
</dbReference>
<evidence type="ECO:0000259" key="2">
    <source>
        <dbReference type="PROSITE" id="PS50887"/>
    </source>
</evidence>
<dbReference type="Proteomes" id="UP000565286">
    <property type="component" value="Unassembled WGS sequence"/>
</dbReference>
<evidence type="ECO:0000259" key="1">
    <source>
        <dbReference type="PROSITE" id="PS50113"/>
    </source>
</evidence>
<dbReference type="InterPro" id="IPR000700">
    <property type="entry name" value="PAS-assoc_C"/>
</dbReference>
<dbReference type="NCBIfam" id="TIGR00229">
    <property type="entry name" value="sensory_box"/>
    <property type="match status" value="2"/>
</dbReference>
<dbReference type="InterPro" id="IPR043128">
    <property type="entry name" value="Rev_trsase/Diguanyl_cyclase"/>
</dbReference>
<dbReference type="PANTHER" id="PTHR44757:SF2">
    <property type="entry name" value="BIOFILM ARCHITECTURE MAINTENANCE PROTEIN MBAA"/>
    <property type="match status" value="1"/>
</dbReference>
<dbReference type="SUPFAM" id="SSF55785">
    <property type="entry name" value="PYP-like sensor domain (PAS domain)"/>
    <property type="match status" value="2"/>
</dbReference>
<keyword evidence="4" id="KW-1185">Reference proteome</keyword>
<dbReference type="PANTHER" id="PTHR44757">
    <property type="entry name" value="DIGUANYLATE CYCLASE DGCP"/>
    <property type="match status" value="1"/>
</dbReference>
<dbReference type="InterPro" id="IPR052155">
    <property type="entry name" value="Biofilm_reg_signaling"/>
</dbReference>
<dbReference type="SMART" id="SM00086">
    <property type="entry name" value="PAC"/>
    <property type="match status" value="2"/>
</dbReference>